<dbReference type="Gramene" id="rna44705">
    <property type="protein sequence ID" value="RHN38740.1"/>
    <property type="gene ID" value="gene44705"/>
</dbReference>
<feature type="chain" id="PRO_5017225287" description="Secreted protein" evidence="1">
    <location>
        <begin position="22"/>
        <end position="118"/>
    </location>
</feature>
<accession>A0A396GBK6</accession>
<sequence length="118" mass="12765">MFPNMRLLALVLLCSLSSFDSLTSPSASSTLFASSCSLSPLSNSSWHLFNNNLLKVIFSLSTLKSGNSAARCEQKLAYISQKVGSIRAFSKICEMTPVRVIALSILTAFTCSKSLSKF</sequence>
<evidence type="ECO:0000313" key="2">
    <source>
        <dbReference type="EMBL" id="RHN38740.1"/>
    </source>
</evidence>
<comment type="caution">
    <text evidence="2">The sequence shown here is derived from an EMBL/GenBank/DDBJ whole genome shotgun (WGS) entry which is preliminary data.</text>
</comment>
<dbReference type="AlphaFoldDB" id="A0A396GBK6"/>
<evidence type="ECO:0008006" key="3">
    <source>
        <dbReference type="Google" id="ProtNLM"/>
    </source>
</evidence>
<reference evidence="2" key="1">
    <citation type="journal article" date="2018" name="Nat. Plants">
        <title>Whole-genome landscape of Medicago truncatula symbiotic genes.</title>
        <authorList>
            <person name="Pecrix Y."/>
            <person name="Gamas P."/>
            <person name="Carrere S."/>
        </authorList>
    </citation>
    <scope>NUCLEOTIDE SEQUENCE</scope>
    <source>
        <tissue evidence="2">Leaves</tissue>
    </source>
</reference>
<dbReference type="EMBL" id="PSQE01000008">
    <property type="protein sequence ID" value="RHN38740.1"/>
    <property type="molecule type" value="Genomic_DNA"/>
</dbReference>
<keyword evidence="1" id="KW-0732">Signal</keyword>
<dbReference type="Proteomes" id="UP000265566">
    <property type="component" value="Chromosome 8"/>
</dbReference>
<organism evidence="2">
    <name type="scientific">Medicago truncatula</name>
    <name type="common">Barrel medic</name>
    <name type="synonym">Medicago tribuloides</name>
    <dbReference type="NCBI Taxonomy" id="3880"/>
    <lineage>
        <taxon>Eukaryota</taxon>
        <taxon>Viridiplantae</taxon>
        <taxon>Streptophyta</taxon>
        <taxon>Embryophyta</taxon>
        <taxon>Tracheophyta</taxon>
        <taxon>Spermatophyta</taxon>
        <taxon>Magnoliopsida</taxon>
        <taxon>eudicotyledons</taxon>
        <taxon>Gunneridae</taxon>
        <taxon>Pentapetalae</taxon>
        <taxon>rosids</taxon>
        <taxon>fabids</taxon>
        <taxon>Fabales</taxon>
        <taxon>Fabaceae</taxon>
        <taxon>Papilionoideae</taxon>
        <taxon>50 kb inversion clade</taxon>
        <taxon>NPAAA clade</taxon>
        <taxon>Hologalegina</taxon>
        <taxon>IRL clade</taxon>
        <taxon>Trifolieae</taxon>
        <taxon>Medicago</taxon>
    </lineage>
</organism>
<feature type="signal peptide" evidence="1">
    <location>
        <begin position="1"/>
        <end position="21"/>
    </location>
</feature>
<proteinExistence type="predicted"/>
<evidence type="ECO:0000256" key="1">
    <source>
        <dbReference type="SAM" id="SignalP"/>
    </source>
</evidence>
<name>A0A396GBK6_MEDTR</name>
<gene>
    <name evidence="2" type="ORF">MtrunA17_Chr8g0336461</name>
</gene>
<protein>
    <recommendedName>
        <fullName evidence="3">Secreted protein</fullName>
    </recommendedName>
</protein>